<dbReference type="RefSeq" id="WP_374037614.1">
    <property type="nucleotide sequence ID" value="NZ_CP169082.1"/>
</dbReference>
<gene>
    <name evidence="2" type="ORF">ACFPIE_14605</name>
</gene>
<protein>
    <submittedName>
        <fullName evidence="2">DUF6883 domain-containing protein</fullName>
    </submittedName>
</protein>
<reference evidence="3" key="1">
    <citation type="journal article" date="2019" name="Int. J. Syst. Evol. Microbiol.">
        <title>The Global Catalogue of Microorganisms (GCM) 10K type strain sequencing project: providing services to taxonomists for standard genome sequencing and annotation.</title>
        <authorList>
            <consortium name="The Broad Institute Genomics Platform"/>
            <consortium name="The Broad Institute Genome Sequencing Center for Infectious Disease"/>
            <person name="Wu L."/>
            <person name="Ma J."/>
        </authorList>
    </citation>
    <scope>NUCLEOTIDE SEQUENCE [LARGE SCALE GENOMIC DNA]</scope>
    <source>
        <strain evidence="3">JCM 12125</strain>
    </source>
</reference>
<name>A0ABW0FTX4_9CAUL</name>
<dbReference type="Pfam" id="PF21814">
    <property type="entry name" value="DUF6883"/>
    <property type="match status" value="1"/>
</dbReference>
<dbReference type="EMBL" id="JBHSLF010000039">
    <property type="protein sequence ID" value="MFC5345147.1"/>
    <property type="molecule type" value="Genomic_DNA"/>
</dbReference>
<comment type="caution">
    <text evidence="2">The sequence shown here is derived from an EMBL/GenBank/DDBJ whole genome shotgun (WGS) entry which is preliminary data.</text>
</comment>
<accession>A0ABW0FTX4</accession>
<evidence type="ECO:0000313" key="2">
    <source>
        <dbReference type="EMBL" id="MFC5345147.1"/>
    </source>
</evidence>
<feature type="domain" description="DUF6883" evidence="1">
    <location>
        <begin position="2"/>
        <end position="109"/>
    </location>
</feature>
<dbReference type="InterPro" id="IPR049250">
    <property type="entry name" value="DUF6883"/>
</dbReference>
<organism evidence="2 3">
    <name type="scientific">Brevundimonas staleyi</name>
    <dbReference type="NCBI Taxonomy" id="74326"/>
    <lineage>
        <taxon>Bacteria</taxon>
        <taxon>Pseudomonadati</taxon>
        <taxon>Pseudomonadota</taxon>
        <taxon>Alphaproteobacteria</taxon>
        <taxon>Caulobacterales</taxon>
        <taxon>Caulobacteraceae</taxon>
        <taxon>Brevundimonas</taxon>
    </lineage>
</organism>
<dbReference type="Proteomes" id="UP001596152">
    <property type="component" value="Unassembled WGS sequence"/>
</dbReference>
<proteinExistence type="predicted"/>
<keyword evidence="3" id="KW-1185">Reference proteome</keyword>
<sequence>MKLPRGEDAIIPDGKIEDYCLNPNHPVGGPKARVLSAALGIDVQDADRLRVALRLAARTDDAVFLFSDSFGARYRVDFRFRNGAMERTLRSGWTIREPDGPPYLTTTFVLPSSHG</sequence>
<evidence type="ECO:0000259" key="1">
    <source>
        <dbReference type="Pfam" id="PF21814"/>
    </source>
</evidence>
<evidence type="ECO:0000313" key="3">
    <source>
        <dbReference type="Proteomes" id="UP001596152"/>
    </source>
</evidence>